<dbReference type="Gene3D" id="3.80.10.10">
    <property type="entry name" value="Ribonuclease Inhibitor"/>
    <property type="match status" value="1"/>
</dbReference>
<dbReference type="AlphaFoldDB" id="A0ABD3KSZ6"/>
<proteinExistence type="predicted"/>
<gene>
    <name evidence="2" type="ORF">ACJRO7_021892</name>
</gene>
<dbReference type="InterPro" id="IPR050232">
    <property type="entry name" value="FBL13/AtMIF1-like"/>
</dbReference>
<evidence type="ECO:0000313" key="2">
    <source>
        <dbReference type="EMBL" id="KAL3740692.1"/>
    </source>
</evidence>
<organism evidence="2 3">
    <name type="scientific">Eucalyptus globulus</name>
    <name type="common">Tasmanian blue gum</name>
    <dbReference type="NCBI Taxonomy" id="34317"/>
    <lineage>
        <taxon>Eukaryota</taxon>
        <taxon>Viridiplantae</taxon>
        <taxon>Streptophyta</taxon>
        <taxon>Embryophyta</taxon>
        <taxon>Tracheophyta</taxon>
        <taxon>Spermatophyta</taxon>
        <taxon>Magnoliopsida</taxon>
        <taxon>eudicotyledons</taxon>
        <taxon>Gunneridae</taxon>
        <taxon>Pentapetalae</taxon>
        <taxon>rosids</taxon>
        <taxon>malvids</taxon>
        <taxon>Myrtales</taxon>
        <taxon>Myrtaceae</taxon>
        <taxon>Myrtoideae</taxon>
        <taxon>Eucalypteae</taxon>
        <taxon>Eucalyptus</taxon>
    </lineage>
</organism>
<comment type="caution">
    <text evidence="2">The sequence shown here is derived from an EMBL/GenBank/DDBJ whole genome shotgun (WGS) entry which is preliminary data.</text>
</comment>
<dbReference type="SUPFAM" id="SSF52047">
    <property type="entry name" value="RNI-like"/>
    <property type="match status" value="1"/>
</dbReference>
<dbReference type="InterPro" id="IPR032675">
    <property type="entry name" value="LRR_dom_sf"/>
</dbReference>
<keyword evidence="3" id="KW-1185">Reference proteome</keyword>
<dbReference type="Pfam" id="PF24758">
    <property type="entry name" value="LRR_At5g56370"/>
    <property type="match status" value="1"/>
</dbReference>
<reference evidence="2 3" key="1">
    <citation type="submission" date="2024-11" db="EMBL/GenBank/DDBJ databases">
        <title>Chromosome-level genome assembly of Eucalyptus globulus Labill. provides insights into its genome evolution.</title>
        <authorList>
            <person name="Li X."/>
        </authorList>
    </citation>
    <scope>NUCLEOTIDE SEQUENCE [LARGE SCALE GENOMIC DNA]</scope>
    <source>
        <strain evidence="2">CL2024</strain>
        <tissue evidence="2">Fresh tender leaves</tissue>
    </source>
</reference>
<evidence type="ECO:0000313" key="3">
    <source>
        <dbReference type="Proteomes" id="UP001634007"/>
    </source>
</evidence>
<accession>A0ABD3KSZ6</accession>
<dbReference type="EMBL" id="JBJKBG010000005">
    <property type="protein sequence ID" value="KAL3740692.1"/>
    <property type="molecule type" value="Genomic_DNA"/>
</dbReference>
<dbReference type="PANTHER" id="PTHR31900">
    <property type="entry name" value="F-BOX/RNI SUPERFAMILY PROTEIN-RELATED"/>
    <property type="match status" value="1"/>
</dbReference>
<dbReference type="InterPro" id="IPR055411">
    <property type="entry name" value="LRR_FXL15/At3g58940/PEG3-like"/>
</dbReference>
<name>A0ABD3KSZ6_EUCGL</name>
<dbReference type="Proteomes" id="UP001634007">
    <property type="component" value="Unassembled WGS sequence"/>
</dbReference>
<evidence type="ECO:0000259" key="1">
    <source>
        <dbReference type="Pfam" id="PF24758"/>
    </source>
</evidence>
<protein>
    <recommendedName>
        <fullName evidence="1">F-box/LRR-repeat protein 15/At3g58940/PEG3-like LRR domain-containing protein</fullName>
    </recommendedName>
</protein>
<feature type="domain" description="F-box/LRR-repeat protein 15/At3g58940/PEG3-like LRR" evidence="1">
    <location>
        <begin position="39"/>
        <end position="132"/>
    </location>
</feature>
<sequence length="363" mass="40964">MKKILFLKFVKKALLLRDCSSIGVVSFRSPIDSDYAPHLDACLDAAIRRNVQDLKLQLYSLMEPSPLPSSLFRCEMLTELQLCFLDPLRVPSSFCFPSLKVLTLESVKFVDDVSTKKMFSGAALERLSLYECKWADLGVLDIYFYCSSGPLYDYTISGSSALVEATVRERSLPYGSEKRSDPVDHWHRPLKGLLSVKFLTLKGLGLQLHDALPVFRNLISLKLSFKVLCLSSPTLAAILRRCPRLENLEFTEKLHVDHRLVDGILDPPPPCFSSSLKRITVGTFFGIEEEKSASRILLRAAITLEEIVLCCLGDHSEHFYESLLEDLAKLERPGHCRLRLARRVPTQRQVSEGFFCYLSPSAV</sequence>
<dbReference type="PANTHER" id="PTHR31900:SF30">
    <property type="entry name" value="SUPERFAMILY PROTEIN, PUTATIVE-RELATED"/>
    <property type="match status" value="1"/>
</dbReference>